<evidence type="ECO:0000256" key="5">
    <source>
        <dbReference type="ARBA" id="ARBA00023242"/>
    </source>
</evidence>
<dbReference type="InterPro" id="IPR052207">
    <property type="entry name" value="Max-like/E-box_TFs"/>
</dbReference>
<dbReference type="GO" id="GO:0000981">
    <property type="term" value="F:DNA-binding transcription factor activity, RNA polymerase II-specific"/>
    <property type="evidence" value="ECO:0007669"/>
    <property type="project" value="TreeGrafter"/>
</dbReference>
<dbReference type="STRING" id="341454.A0A4S2N5J4"/>
<keyword evidence="5" id="KW-0539">Nucleus</keyword>
<dbReference type="SUPFAM" id="SSF47459">
    <property type="entry name" value="HLH, helix-loop-helix DNA-binding domain"/>
    <property type="match status" value="1"/>
</dbReference>
<dbReference type="OrthoDB" id="5778525at2759"/>
<dbReference type="GO" id="GO:0005634">
    <property type="term" value="C:nucleus"/>
    <property type="evidence" value="ECO:0007669"/>
    <property type="project" value="UniProtKB-SubCell"/>
</dbReference>
<accession>A0A4S2N5J4</accession>
<keyword evidence="2" id="KW-0805">Transcription regulation</keyword>
<keyword evidence="4" id="KW-0804">Transcription</keyword>
<dbReference type="SMART" id="SM00353">
    <property type="entry name" value="HLH"/>
    <property type="match status" value="1"/>
</dbReference>
<evidence type="ECO:0000259" key="7">
    <source>
        <dbReference type="PROSITE" id="PS50888"/>
    </source>
</evidence>
<dbReference type="EMBL" id="ML220112">
    <property type="protein sequence ID" value="TGZ84510.1"/>
    <property type="molecule type" value="Genomic_DNA"/>
</dbReference>
<protein>
    <recommendedName>
        <fullName evidence="7">BHLH domain-containing protein</fullName>
    </recommendedName>
</protein>
<dbReference type="InterPro" id="IPR011598">
    <property type="entry name" value="bHLH_dom"/>
</dbReference>
<feature type="domain" description="BHLH" evidence="7">
    <location>
        <begin position="176"/>
        <end position="227"/>
    </location>
</feature>
<evidence type="ECO:0000313" key="8">
    <source>
        <dbReference type="EMBL" id="TGZ84510.1"/>
    </source>
</evidence>
<evidence type="ECO:0000256" key="6">
    <source>
        <dbReference type="SAM" id="MobiDB-lite"/>
    </source>
</evidence>
<dbReference type="PANTHER" id="PTHR15741">
    <property type="entry name" value="BASIC HELIX-LOOP-HELIX ZIP TRANSCRIPTION FACTOR"/>
    <property type="match status" value="1"/>
</dbReference>
<dbReference type="GO" id="GO:0046983">
    <property type="term" value="F:protein dimerization activity"/>
    <property type="evidence" value="ECO:0007669"/>
    <property type="project" value="InterPro"/>
</dbReference>
<feature type="compositionally biased region" description="Low complexity" evidence="6">
    <location>
        <begin position="7"/>
        <end position="21"/>
    </location>
</feature>
<dbReference type="Pfam" id="PF23181">
    <property type="entry name" value="bHLH_INO4"/>
    <property type="match status" value="1"/>
</dbReference>
<evidence type="ECO:0000313" key="9">
    <source>
        <dbReference type="Proteomes" id="UP000298138"/>
    </source>
</evidence>
<feature type="compositionally biased region" description="Basic and acidic residues" evidence="6">
    <location>
        <begin position="43"/>
        <end position="58"/>
    </location>
</feature>
<dbReference type="InParanoid" id="A0A4S2N5J4"/>
<name>A0A4S2N5J4_9PEZI</name>
<dbReference type="PANTHER" id="PTHR15741:SF39">
    <property type="entry name" value="BHLH TRANSCRIPTION FACTOR (EUROFUNG)"/>
    <property type="match status" value="1"/>
</dbReference>
<feature type="compositionally biased region" description="Basic and acidic residues" evidence="6">
    <location>
        <begin position="158"/>
        <end position="189"/>
    </location>
</feature>
<keyword evidence="3" id="KW-0238">DNA-binding</keyword>
<comment type="subcellular location">
    <subcellularLocation>
        <location evidence="1">Nucleus</location>
    </subcellularLocation>
</comment>
<dbReference type="GO" id="GO:0000978">
    <property type="term" value="F:RNA polymerase II cis-regulatory region sequence-specific DNA binding"/>
    <property type="evidence" value="ECO:0007669"/>
    <property type="project" value="TreeGrafter"/>
</dbReference>
<dbReference type="AlphaFoldDB" id="A0A4S2N5J4"/>
<evidence type="ECO:0000256" key="4">
    <source>
        <dbReference type="ARBA" id="ARBA00023163"/>
    </source>
</evidence>
<proteinExistence type="predicted"/>
<dbReference type="InterPro" id="IPR036638">
    <property type="entry name" value="HLH_DNA-bd_sf"/>
</dbReference>
<dbReference type="InterPro" id="IPR057072">
    <property type="entry name" value="bHLH_INO4"/>
</dbReference>
<sequence length="252" mass="26611">MAGTTTPSKAVSPSSPQSSSSTAKKEGNRPLTPQPKSGSTPSPKKENPSPESITRETETNLFAIPWSPRTHAGIPPPTEANSPLAPQATTSTTVPSTSSSSSAANSTTSTSSTASKRKASTPSNAGDTPSRSNSADPTSASTTASASKKRRTSSTGPESEKPSKMSSERPRLSEQEKKNNHIASEQKRRLAIREGFDRLTEIVPGLEGQGRSESIVLKKSVDHMRDVLQERAELVQRIEALGGEVPPELKQV</sequence>
<keyword evidence="9" id="KW-1185">Reference proteome</keyword>
<feature type="compositionally biased region" description="Polar residues" evidence="6">
    <location>
        <begin position="124"/>
        <end position="137"/>
    </location>
</feature>
<dbReference type="Proteomes" id="UP000298138">
    <property type="component" value="Unassembled WGS sequence"/>
</dbReference>
<dbReference type="PROSITE" id="PS50888">
    <property type="entry name" value="BHLH"/>
    <property type="match status" value="1"/>
</dbReference>
<organism evidence="8 9">
    <name type="scientific">Ascodesmis nigricans</name>
    <dbReference type="NCBI Taxonomy" id="341454"/>
    <lineage>
        <taxon>Eukaryota</taxon>
        <taxon>Fungi</taxon>
        <taxon>Dikarya</taxon>
        <taxon>Ascomycota</taxon>
        <taxon>Pezizomycotina</taxon>
        <taxon>Pezizomycetes</taxon>
        <taxon>Pezizales</taxon>
        <taxon>Ascodesmidaceae</taxon>
        <taxon>Ascodesmis</taxon>
    </lineage>
</organism>
<dbReference type="Gene3D" id="4.10.280.10">
    <property type="entry name" value="Helix-loop-helix DNA-binding domain"/>
    <property type="match status" value="1"/>
</dbReference>
<gene>
    <name evidence="8" type="ORF">EX30DRAFT_337037</name>
</gene>
<evidence type="ECO:0000256" key="3">
    <source>
        <dbReference type="ARBA" id="ARBA00023125"/>
    </source>
</evidence>
<reference evidence="8 9" key="1">
    <citation type="submission" date="2019-04" db="EMBL/GenBank/DDBJ databases">
        <title>Comparative genomics and transcriptomics to analyze fruiting body development in filamentous ascomycetes.</title>
        <authorList>
            <consortium name="DOE Joint Genome Institute"/>
            <person name="Lutkenhaus R."/>
            <person name="Traeger S."/>
            <person name="Breuer J."/>
            <person name="Kuo A."/>
            <person name="Lipzen A."/>
            <person name="Pangilinan J."/>
            <person name="Dilworth D."/>
            <person name="Sandor L."/>
            <person name="Poggeler S."/>
            <person name="Barry K."/>
            <person name="Grigoriev I.V."/>
            <person name="Nowrousian M."/>
        </authorList>
    </citation>
    <scope>NUCLEOTIDE SEQUENCE [LARGE SCALE GENOMIC DNA]</scope>
    <source>
        <strain evidence="8 9">CBS 389.68</strain>
    </source>
</reference>
<evidence type="ECO:0000256" key="2">
    <source>
        <dbReference type="ARBA" id="ARBA00023015"/>
    </source>
</evidence>
<feature type="compositionally biased region" description="Low complexity" evidence="6">
    <location>
        <begin position="88"/>
        <end position="114"/>
    </location>
</feature>
<evidence type="ECO:0000256" key="1">
    <source>
        <dbReference type="ARBA" id="ARBA00004123"/>
    </source>
</evidence>
<feature type="region of interest" description="Disordered" evidence="6">
    <location>
        <begin position="1"/>
        <end position="189"/>
    </location>
</feature>